<proteinExistence type="predicted"/>
<organism evidence="1 2">
    <name type="scientific">Ancylobacter novellus</name>
    <name type="common">Thiobacillus novellus</name>
    <dbReference type="NCBI Taxonomy" id="921"/>
    <lineage>
        <taxon>Bacteria</taxon>
        <taxon>Pseudomonadati</taxon>
        <taxon>Pseudomonadota</taxon>
        <taxon>Alphaproteobacteria</taxon>
        <taxon>Hyphomicrobiales</taxon>
        <taxon>Xanthobacteraceae</taxon>
        <taxon>Ancylobacter</taxon>
    </lineage>
</organism>
<gene>
    <name evidence="1" type="ORF">DI565_14280</name>
</gene>
<dbReference type="Proteomes" id="UP000249577">
    <property type="component" value="Unassembled WGS sequence"/>
</dbReference>
<sequence>MAGRSWIDVDDKMSPALWLASREAGRDLPADDPAVASFRALLHEADIRFSEASRMVANRAVQVQGMLAERGVKETPREVIEGLVSIGEIGERAGFGETCQHYVNARVTSPDRAAALAALKRRPLPAAAPGDEVK</sequence>
<reference evidence="1 2" key="1">
    <citation type="submission" date="2017-08" db="EMBL/GenBank/DDBJ databases">
        <title>Infants hospitalized years apart are colonized by the same room-sourced microbial strains.</title>
        <authorList>
            <person name="Brooks B."/>
            <person name="Olm M.R."/>
            <person name="Firek B.A."/>
            <person name="Baker R."/>
            <person name="Thomas B.C."/>
            <person name="Morowitz M.J."/>
            <person name="Banfield J.F."/>
        </authorList>
    </citation>
    <scope>NUCLEOTIDE SEQUENCE [LARGE SCALE GENOMIC DNA]</scope>
    <source>
        <strain evidence="1">S2_005_003_R2_43</strain>
    </source>
</reference>
<evidence type="ECO:0000313" key="1">
    <source>
        <dbReference type="EMBL" id="PZQ13750.1"/>
    </source>
</evidence>
<protein>
    <submittedName>
        <fullName evidence="1">Uncharacterized protein</fullName>
    </submittedName>
</protein>
<evidence type="ECO:0000313" key="2">
    <source>
        <dbReference type="Proteomes" id="UP000249577"/>
    </source>
</evidence>
<name>A0A2W5MJX7_ANCNO</name>
<accession>A0A2W5MJX7</accession>
<dbReference type="EMBL" id="QFPN01000007">
    <property type="protein sequence ID" value="PZQ13750.1"/>
    <property type="molecule type" value="Genomic_DNA"/>
</dbReference>
<dbReference type="AlphaFoldDB" id="A0A2W5MJX7"/>
<comment type="caution">
    <text evidence="1">The sequence shown here is derived from an EMBL/GenBank/DDBJ whole genome shotgun (WGS) entry which is preliminary data.</text>
</comment>